<feature type="compositionally biased region" description="Polar residues" evidence="1">
    <location>
        <begin position="50"/>
        <end position="59"/>
    </location>
</feature>
<evidence type="ECO:0000313" key="3">
    <source>
        <dbReference type="Proteomes" id="UP000182459"/>
    </source>
</evidence>
<keyword evidence="3" id="KW-1185">Reference proteome</keyword>
<name>A0AAC9JAM5_9GAMM</name>
<feature type="region of interest" description="Disordered" evidence="1">
    <location>
        <begin position="46"/>
        <end position="65"/>
    </location>
</feature>
<organism evidence="2 3">
    <name type="scientific">Francisella hispaniensis FSC454</name>
    <dbReference type="NCBI Taxonomy" id="1088883"/>
    <lineage>
        <taxon>Bacteria</taxon>
        <taxon>Pseudomonadati</taxon>
        <taxon>Pseudomonadota</taxon>
        <taxon>Gammaproteobacteria</taxon>
        <taxon>Thiotrichales</taxon>
        <taxon>Francisellaceae</taxon>
        <taxon>Francisella</taxon>
    </lineage>
</organism>
<dbReference type="AlphaFoldDB" id="A0AAC9JAM5"/>
<dbReference type="EMBL" id="CP018093">
    <property type="protein sequence ID" value="APD50672.1"/>
    <property type="molecule type" value="Genomic_DNA"/>
</dbReference>
<gene>
    <name evidence="2" type="ORF">FSC454_05870</name>
</gene>
<sequence>MNHKLKTDKNQIKYTDLDYRIKTKWSKPELYCLNTTNGNRVLQGKPTAAQAESTTQTYTRVAGPS</sequence>
<proteinExistence type="predicted"/>
<evidence type="ECO:0000313" key="2">
    <source>
        <dbReference type="EMBL" id="APD50672.1"/>
    </source>
</evidence>
<accession>A0AAC9JAM5</accession>
<dbReference type="Proteomes" id="UP000182459">
    <property type="component" value="Chromosome"/>
</dbReference>
<protein>
    <submittedName>
        <fullName evidence="2">Uncharacterized protein</fullName>
    </submittedName>
</protein>
<reference evidence="2 3" key="1">
    <citation type="submission" date="2016-11" db="EMBL/GenBank/DDBJ databases">
        <authorList>
            <person name="Hagglund E."/>
            <person name="Bystrom M."/>
            <person name="Naslund J."/>
            <person name="Stenberg P."/>
            <person name="Sjodin A."/>
        </authorList>
    </citation>
    <scope>NUCLEOTIDE SEQUENCE [LARGE SCALE GENOMIC DNA]</scope>
    <source>
        <strain evidence="2 3">CCUG 58020</strain>
    </source>
</reference>
<evidence type="ECO:0000256" key="1">
    <source>
        <dbReference type="SAM" id="MobiDB-lite"/>
    </source>
</evidence>
<dbReference type="KEGG" id="fhi:FSC454_05870"/>